<evidence type="ECO:0000313" key="6">
    <source>
        <dbReference type="EMBL" id="KAK4757586.1"/>
    </source>
</evidence>
<dbReference type="SUPFAM" id="SSF48452">
    <property type="entry name" value="TPR-like"/>
    <property type="match status" value="2"/>
</dbReference>
<dbReference type="InterPro" id="IPR000270">
    <property type="entry name" value="PB1_dom"/>
</dbReference>
<evidence type="ECO:0000256" key="3">
    <source>
        <dbReference type="PROSITE-ProRule" id="PRU00339"/>
    </source>
</evidence>
<dbReference type="InterPro" id="IPR019734">
    <property type="entry name" value="TPR_rpt"/>
</dbReference>
<feature type="compositionally biased region" description="Basic residues" evidence="4">
    <location>
        <begin position="1"/>
        <end position="13"/>
    </location>
</feature>
<dbReference type="AlphaFoldDB" id="A0AAN7K0N9"/>
<dbReference type="Pfam" id="PF00564">
    <property type="entry name" value="PB1"/>
    <property type="match status" value="1"/>
</dbReference>
<reference evidence="6 7" key="1">
    <citation type="journal article" date="2023" name="Hortic Res">
        <title>Pangenome of water caltrop reveals structural variations and asymmetric subgenome divergence after allopolyploidization.</title>
        <authorList>
            <person name="Zhang X."/>
            <person name="Chen Y."/>
            <person name="Wang L."/>
            <person name="Yuan Y."/>
            <person name="Fang M."/>
            <person name="Shi L."/>
            <person name="Lu R."/>
            <person name="Comes H.P."/>
            <person name="Ma Y."/>
            <person name="Chen Y."/>
            <person name="Huang G."/>
            <person name="Zhou Y."/>
            <person name="Zheng Z."/>
            <person name="Qiu Y."/>
        </authorList>
    </citation>
    <scope>NUCLEOTIDE SEQUENCE [LARGE SCALE GENOMIC DNA]</scope>
    <source>
        <tissue evidence="6">Roots</tissue>
    </source>
</reference>
<feature type="compositionally biased region" description="Polar residues" evidence="4">
    <location>
        <begin position="17"/>
        <end position="30"/>
    </location>
</feature>
<proteinExistence type="predicted"/>
<dbReference type="SMART" id="SM00028">
    <property type="entry name" value="TPR"/>
    <property type="match status" value="4"/>
</dbReference>
<evidence type="ECO:0000256" key="1">
    <source>
        <dbReference type="ARBA" id="ARBA00022737"/>
    </source>
</evidence>
<sequence>MMKQSSRKAKQHARNLSDLSQNKTGGNSPKSIDEDTAAFIAISQELKDEGNRLFQKRDYTGAMLKYEKALKLLPSVHIEVSYIRSNMAACYMQMGLSEYPRAINECNLALEVTPKYSKALLKRAKCYEGLNRIDLALRDTDSVLTMEPNNLMALEIAARLKASLEERGQAVVDSASIELPPKYEDVHPSAFKAAKKFREKVHRKRNRVKKALSLQQRNDNQALNDNAEEKIEEKKAVDKAVVVEKIMNMKNEVSKRKVKLVFGEDIRWAHLPIGCSLLHVREVIQDRFPSCHTFLIKYRDLEGDLVTITSDEEMRWAEALTESHGSLRLYVVEASPVQDTFCGDLSIKKGANNHKVIPGGTVLSEKGDLIKSKEPQREPTCIEDWIVHFALMFKNHVGLDLDEYLDLHDLGMKVYSEALEETVTGEEAQGLFGMAAEKFQEMAALALFNWGNVHMSRARKGVHLNEDDSVDPSLLIEKIKITYEYAQEEYRMARTRYEEALKVKPEFYEAHLAIGQNLFEQARLSWYFAVGNNVDLQNWPSSTEILELYNQAEDCMERGMQMREETENRRLSRSLNASLTKIEINKLGLEELLSDVPSKEGLATEKDSSVTKQIHLLWGALLYERSVVEFKLRLPLWHECLEVAIEKFNLAGASTTDIAVMVKSHCSNDSITEGVGFKMDEIVQAWNEMYEAKRWQNNIKSFRLVPLFRRRIPRLYNALENGHIH</sequence>
<evidence type="ECO:0000313" key="7">
    <source>
        <dbReference type="Proteomes" id="UP001345219"/>
    </source>
</evidence>
<dbReference type="PROSITE" id="PS50005">
    <property type="entry name" value="TPR"/>
    <property type="match status" value="1"/>
</dbReference>
<keyword evidence="7" id="KW-1185">Reference proteome</keyword>
<feature type="repeat" description="TPR" evidence="3">
    <location>
        <begin position="43"/>
        <end position="76"/>
    </location>
</feature>
<dbReference type="Proteomes" id="UP001345219">
    <property type="component" value="Chromosome 15"/>
</dbReference>
<feature type="region of interest" description="Disordered" evidence="4">
    <location>
        <begin position="1"/>
        <end position="32"/>
    </location>
</feature>
<dbReference type="InterPro" id="IPR011990">
    <property type="entry name" value="TPR-like_helical_dom_sf"/>
</dbReference>
<name>A0AAN7K0N9_9MYRT</name>
<accession>A0AAN7K0N9</accession>
<feature type="domain" description="PB1" evidence="5">
    <location>
        <begin position="255"/>
        <end position="334"/>
    </location>
</feature>
<gene>
    <name evidence="6" type="ORF">SAY87_018887</name>
</gene>
<comment type="caution">
    <text evidence="6">The sequence shown here is derived from an EMBL/GenBank/DDBJ whole genome shotgun (WGS) entry which is preliminary data.</text>
</comment>
<keyword evidence="1" id="KW-0677">Repeat</keyword>
<dbReference type="SUPFAM" id="SSF54277">
    <property type="entry name" value="CAD &amp; PB1 domains"/>
    <property type="match status" value="1"/>
</dbReference>
<dbReference type="EMBL" id="JAXIOK010000012">
    <property type="protein sequence ID" value="KAK4757586.1"/>
    <property type="molecule type" value="Genomic_DNA"/>
</dbReference>
<keyword evidence="2 3" id="KW-0802">TPR repeat</keyword>
<dbReference type="InterPro" id="IPR053793">
    <property type="entry name" value="PB1-like"/>
</dbReference>
<dbReference type="PROSITE" id="PS51745">
    <property type="entry name" value="PB1"/>
    <property type="match status" value="1"/>
</dbReference>
<dbReference type="InterPro" id="IPR044517">
    <property type="entry name" value="PHOX1-4"/>
</dbReference>
<organism evidence="6 7">
    <name type="scientific">Trapa incisa</name>
    <dbReference type="NCBI Taxonomy" id="236973"/>
    <lineage>
        <taxon>Eukaryota</taxon>
        <taxon>Viridiplantae</taxon>
        <taxon>Streptophyta</taxon>
        <taxon>Embryophyta</taxon>
        <taxon>Tracheophyta</taxon>
        <taxon>Spermatophyta</taxon>
        <taxon>Magnoliopsida</taxon>
        <taxon>eudicotyledons</taxon>
        <taxon>Gunneridae</taxon>
        <taxon>Pentapetalae</taxon>
        <taxon>rosids</taxon>
        <taxon>malvids</taxon>
        <taxon>Myrtales</taxon>
        <taxon>Lythraceae</taxon>
        <taxon>Trapa</taxon>
    </lineage>
</organism>
<dbReference type="PANTHER" id="PTHR46183">
    <property type="entry name" value="PROTEIN CLMP1"/>
    <property type="match status" value="1"/>
</dbReference>
<evidence type="ECO:0000259" key="5">
    <source>
        <dbReference type="PROSITE" id="PS51745"/>
    </source>
</evidence>
<protein>
    <recommendedName>
        <fullName evidence="5">PB1 domain-containing protein</fullName>
    </recommendedName>
</protein>
<evidence type="ECO:0000256" key="2">
    <source>
        <dbReference type="ARBA" id="ARBA00022803"/>
    </source>
</evidence>
<dbReference type="SMART" id="SM00666">
    <property type="entry name" value="PB1"/>
    <property type="match status" value="1"/>
</dbReference>
<evidence type="ECO:0000256" key="4">
    <source>
        <dbReference type="SAM" id="MobiDB-lite"/>
    </source>
</evidence>
<dbReference type="PANTHER" id="PTHR46183:SF16">
    <property type="entry name" value="PROTEIN PHOX3"/>
    <property type="match status" value="1"/>
</dbReference>
<dbReference type="Gene3D" id="3.10.20.90">
    <property type="entry name" value="Phosphatidylinositol 3-kinase Catalytic Subunit, Chain A, domain 1"/>
    <property type="match status" value="1"/>
</dbReference>
<dbReference type="CDD" id="cd05992">
    <property type="entry name" value="PB1"/>
    <property type="match status" value="1"/>
</dbReference>
<dbReference type="Gene3D" id="1.25.40.10">
    <property type="entry name" value="Tetratricopeptide repeat domain"/>
    <property type="match status" value="2"/>
</dbReference>